<dbReference type="OrthoDB" id="428159at2759"/>
<dbReference type="Pfam" id="PF25036">
    <property type="entry name" value="VPS13_VAB"/>
    <property type="match status" value="1"/>
</dbReference>
<feature type="domain" description="Chorein N-terminal" evidence="5">
    <location>
        <begin position="2"/>
        <end position="819"/>
    </location>
</feature>
<evidence type="ECO:0000259" key="7">
    <source>
        <dbReference type="Pfam" id="PF25036"/>
    </source>
</evidence>
<dbReference type="InterPro" id="IPR009543">
    <property type="entry name" value="VPS13_VAB"/>
</dbReference>
<dbReference type="Proteomes" id="UP000186922">
    <property type="component" value="Unassembled WGS sequence"/>
</dbReference>
<organism evidence="9 10">
    <name type="scientific">Ramazzottius varieornatus</name>
    <name type="common">Water bear</name>
    <name type="synonym">Tardigrade</name>
    <dbReference type="NCBI Taxonomy" id="947166"/>
    <lineage>
        <taxon>Eukaryota</taxon>
        <taxon>Metazoa</taxon>
        <taxon>Ecdysozoa</taxon>
        <taxon>Tardigrada</taxon>
        <taxon>Eutardigrada</taxon>
        <taxon>Parachela</taxon>
        <taxon>Hypsibioidea</taxon>
        <taxon>Ramazzottiidae</taxon>
        <taxon>Ramazzottius</taxon>
    </lineage>
</organism>
<keyword evidence="10" id="KW-1185">Reference proteome</keyword>
<evidence type="ECO:0000256" key="2">
    <source>
        <dbReference type="ARBA" id="ARBA00022448"/>
    </source>
</evidence>
<evidence type="ECO:0000256" key="4">
    <source>
        <dbReference type="SAM" id="MobiDB-lite"/>
    </source>
</evidence>
<dbReference type="InterPro" id="IPR026854">
    <property type="entry name" value="VPS13_N"/>
</dbReference>
<proteinExistence type="inferred from homology"/>
<reference evidence="9 10" key="1">
    <citation type="journal article" date="2016" name="Nat. Commun.">
        <title>Extremotolerant tardigrade genome and improved radiotolerance of human cultured cells by tardigrade-unique protein.</title>
        <authorList>
            <person name="Hashimoto T."/>
            <person name="Horikawa D.D."/>
            <person name="Saito Y."/>
            <person name="Kuwahara H."/>
            <person name="Kozuka-Hata H."/>
            <person name="Shin-I T."/>
            <person name="Minakuchi Y."/>
            <person name="Ohishi K."/>
            <person name="Motoyama A."/>
            <person name="Aizu T."/>
            <person name="Enomoto A."/>
            <person name="Kondo K."/>
            <person name="Tanaka S."/>
            <person name="Hara Y."/>
            <person name="Koshikawa S."/>
            <person name="Sagara H."/>
            <person name="Miura T."/>
            <person name="Yokobori S."/>
            <person name="Miyagawa K."/>
            <person name="Suzuki Y."/>
            <person name="Kubo T."/>
            <person name="Oyama M."/>
            <person name="Kohara Y."/>
            <person name="Fujiyama A."/>
            <person name="Arakawa K."/>
            <person name="Katayama T."/>
            <person name="Toyoda A."/>
            <person name="Kunieda T."/>
        </authorList>
    </citation>
    <scope>NUCLEOTIDE SEQUENCE [LARGE SCALE GENOMIC DNA]</scope>
    <source>
        <strain evidence="9 10">YOKOZUNA-1</strain>
    </source>
</reference>
<dbReference type="Pfam" id="PF12624">
    <property type="entry name" value="VPS13_N"/>
    <property type="match status" value="1"/>
</dbReference>
<feature type="domain" description="VPS13-like middle region" evidence="6">
    <location>
        <begin position="1089"/>
        <end position="1923"/>
    </location>
</feature>
<feature type="domain" description="Vacuolar protein sorting-associated protein 13 VPS13 adaptor binding" evidence="7">
    <location>
        <begin position="2109"/>
        <end position="2542"/>
    </location>
</feature>
<comment type="caution">
    <text evidence="9">The sequence shown here is derived from an EMBL/GenBank/DDBJ whole genome shotgun (WGS) entry which is preliminary data.</text>
</comment>
<name>A0A1D1W7X1_RAMVA</name>
<evidence type="ECO:0008006" key="11">
    <source>
        <dbReference type="Google" id="ProtNLM"/>
    </source>
</evidence>
<dbReference type="PANTHER" id="PTHR16166:SF93">
    <property type="entry name" value="INTERMEMBRANE LIPID TRANSFER PROTEIN VPS13"/>
    <property type="match status" value="1"/>
</dbReference>
<dbReference type="PANTHER" id="PTHR16166">
    <property type="entry name" value="VACUOLAR PROTEIN SORTING-ASSOCIATED PROTEIN VPS13"/>
    <property type="match status" value="1"/>
</dbReference>
<protein>
    <recommendedName>
        <fullName evidence="11">Vacuolar protein sorting-associated protein 13</fullName>
    </recommendedName>
</protein>
<feature type="compositionally biased region" description="Basic and acidic residues" evidence="4">
    <location>
        <begin position="1387"/>
        <end position="1398"/>
    </location>
</feature>
<feature type="compositionally biased region" description="Pro residues" evidence="4">
    <location>
        <begin position="1450"/>
        <end position="1460"/>
    </location>
</feature>
<comment type="similarity">
    <text evidence="1">Belongs to the VPS13 family.</text>
</comment>
<evidence type="ECO:0000313" key="9">
    <source>
        <dbReference type="EMBL" id="GAV07189.1"/>
    </source>
</evidence>
<dbReference type="GO" id="GO:0006869">
    <property type="term" value="P:lipid transport"/>
    <property type="evidence" value="ECO:0007669"/>
    <property type="project" value="UniProtKB-KW"/>
</dbReference>
<keyword evidence="3" id="KW-0445">Lipid transport</keyword>
<dbReference type="STRING" id="947166.A0A1D1W7X1"/>
<evidence type="ECO:0000259" key="8">
    <source>
        <dbReference type="Pfam" id="PF25037"/>
    </source>
</evidence>
<evidence type="ECO:0000259" key="6">
    <source>
        <dbReference type="Pfam" id="PF25033"/>
    </source>
</evidence>
<feature type="domain" description="Intermembrane lipid transfer protein VPS13-like C-terminal" evidence="8">
    <location>
        <begin position="3253"/>
        <end position="3354"/>
    </location>
</feature>
<sequence length="3400" mass="380594">MVFEGILVEVLNTFLGDYIENLDKDQLSVAVWSGNIELRALKLKDSLLDDLNYPIKTAFGYLGKLHVDIPWKHLYTHPIVITIEDALLLAVPNDEAEYDAEKAAQRRWEQKKRQLTHLELVGGETEQTAAEEAKAKQPVKAATKMSFKEKLIAKLVNNIQIELKNVHVRYEGQSKEKKDAFCFGATLGGLLFKTTDEKFNVKTLDDATQLIYKLLKLEYLTVYCSPRESTLFSTEEDKQGTLTAFQDYFISAKEDSSPVQAFHVLEPLFFTSKLAMNPRPEAGDSDFTQPKITLDAGLEAIKVRLSRSQYAGILEFLESMEGLNMKSRYRGLVAPDMPITKKNASAWWQHAVNATLEVDVRPRLRQWSWQHIKQHRALLRQYSAAYSKKLSSSTGTLSAADEKELEEMEKQLDVFNILLARHQAQFDVNVEKKKPSWWSWLTGKSDSDNEESADEGDIRARLKKALNEEEKQKLHAALGYSEESGDTNNPNFPPTYVAFRLLWDLDKASVSLVDDGKDGARINEVAAVSLKSFSGKFEQRPTADGLYLKTEVRDVIVTGKANKEGKLAVIAKPDAPEEGQEDIGWLRLLYESNPVDSEAGVRLHLFVNPVQIKYDADTVNAIVQFFKPPEAVALRQLQAQAVMALESLRESTVAKVRDILSNHRYTDFNVDLKAPYFVLLEHGVEEEWDASCLVVDLGSIQLVSLSKGGNINPDIASVDDLKQQAYEKYQLELKDLQIIFAQKGDDWQAARRGQNNQIKILQPVTCTLQLWNCLIRNHPMLPLGIVLGELPHITVDISEERLLDLLKLLLTIPLPETNYTGDLEFSEKARDIVREYRDMKVVQALYAMKLPDDDLGGQDITVLSLKLTIEEMSISILDKRLGDHPICRIAAQKFTQDVAMKTSEMSAVSRLNNLFIEYKPKQTQQPVKLIQAHRGNQQEKEEVLGMTFTSVSSLAPDFETKHQCTLSRLDAVFSGLEVNVDQTALLDIADFIDTLRSEVTAVVEETRTEGPRLLSAYFSSGNTEESQLGLDETDKKEQLVQVPTDVTATPADEGFVAEDKLVQFALRAVGQVVLITLADSRGVLCRSVIEGLDVGFSQKKSAMTVEAKLKGISLENPDPKALYPMILRTTVSQELLYVQAVIRQEPLEIQRQRGLFSQEFEVRLGAIEFVFLNVFIMDISRYATQLQGIFARFSGVAQAATDKTKQAAVDVYEEAARIKLEVDVKAPVIILPQHSQSPNALMFDLGSLRIANEIEGGGGGSQQQSRGGQEALIDNVTLSISSITFDRIQDYDPASGPKQTFNLIQQPQPTVVLIKRNLNFKTDKSRSEIEAQAKVPSLEFALSNVDYQVIMDTLTDNFAEGVVEGEAEGAAVTPPNSPPPKAALSAVKEEAEGEKNLEEPSSSSIQPLKEPAPLLPRSSLSEEDGEFKDAVEDASQLPGKSERTVVDALHPPPSQGPPSPQGATITPRFKLAFDLDSVLASLYWINRPKSRNRPLPTPPLDTEKLAIFELSGLHVDAAVDEGLALTGTCHLADVTLQDCRGNYDKRISRLLYLRNAEEDRHLLQVTASVQHNGNQNFEVKVAPFEILVIVDFFIEVSEFFTIKNETADQENAKDNKATPGQKTPLKEKAIATAQAAQKERASSAAVAEKGPTSEERTIVISVMVDSPTILLIEDPHNLDSKMLLLSTNVRLNMGMVEGSQSFQASAENFRMFATHYKSRSANPQRILDPVDVALQYKHAAQSGQHVGLTVTDIVISITPSVIKLLTTTMAGLGNLNWSDELPEHPVGVYMDLWQAKPVDQDQWFLQPPDENQSDDKILVALEKTEKTPPKQLYEGDMFMFDLPSVMVVVEVGEVNRVIPAFLLEMRAFGTVRDWTTRLQAKGILFVELGYYNPRHDTWEPVIEPIDDGKEERPWEVSVEVVRNEISITELRRAAKQGMNLQRRFSTLSVDTLASPVSSDIIPDAMGTDVLQESAALQVTLKATSPLQLTVTRTGVELIKNAINNFLEAVNKDMELAEATSSAPYILQNHLGIDVKLQVVSPLQFGEVDMTTDTDSDGIIQVKSGASREVFVSSKLRKIRKNALHQSTVEQPLTARLIVAGRTLELSLLKAERRFFFIQNSEDVQRPYRLIVDIVAETSYKVIHLQSSMTVTSFLLMPMELQGGFASVDHIGVVDPNQTVFMPIRSVQFDEKAVLMCRPAHSDLYQQSEKIPIGQILRMDSEEKSYILQCDPIKLGKDPSLYFILFCRVLHLKYENTQKFTPNSVEYTVFLRSVVTIANVLPYDMTAGYIDAQETPLFREEKMAVDDSIEDNHVPIETGTSRPLYTVHPAKHKLVLRLKNYMDVDWEGSVLLSALKEEFTPMVLASRPSSQLEPNSAANEHDTVILGLRMLKEDGTMFLTVYSPFWMLNKTGLALAYRKPEREHRADFVQPLLYATSSSHLQEKRKISMRAVNSEWSKKFSPDAVGSNGLLVCQTNDNEGRRAYEIGMQIKASSTVMTKLVVFTPYYVLSNVSEKVAIEVREDNAAATWILLEPKTTLPFWPLFNQVHSDKEDKKDKEGDEEVAGPPANRLVCRVAGTLEESSAFPFSVLQANLLALDNHFGGVYVETQVSECNAITTLQPFHPGRQSNKLINLSRYPVYFRQKGDPQYHGLNGNMERMFTYPLPFAEKKLEWFLLDDHEHLNETELDQDDSGLVNVEKETVYWVSFYHENQRTLLFTQEVEMALRVQQAVELEPTSLELLASIESIGLSLVNNLSKHEVLYAGIVSGGPTWQWRKLTANSKRFHTFKGKEARLLEMTFQKYKANVEAELHVDGLTQIEHSDMEVDFSSMMMTKPHRRQLQRIYEDGFWMRAKTSASQYQVHLKLQKVQIDNPNPLSQYPVVLVPVPLPESVGPKPFFEASLVVRQTQHSKNPQYKLIEALLQEVEISVDQGVINSIVAIIQPEQENGFVARQKMLEDFHKQDGAEVRRTLAETVASNTGTEEPILFDHLVIHPLKLHISFSMTGAENDAQSPLAMSSEFLSLFMKTIGVAASEVNDVLIRLATFERLHKTFTNNQIAQQVQSHYTSQLLKQIYTIALGLDIIGNPFGLIRGIGSGVRDLFYEPYEGAVEGPDEFLSGLGTGVQSLVGKSVGGVLGTASKITGSVGRAIATVSFDEKFIRNRQREKNRTPTDLPGALAQSTKTLGMGIVTGVTGVVKQPMDGARKEGAVGFFKGIGKGLLGVVVRPSVGVIDSVTGAIEGVKRAGTGEVDQLRIRPTRHISPDGVVRPYNLHQAEGAYIFRDIQKKELKEDEYVTHLVTTRERRHVLLLTTNRVIYLERGEVLQSRFTSQWMYSWDNFLAAPSMSDKGIMFPVFEPQEKGLKGILHLERQDKPRYVFVEDADSGEWFIRKVKSVMESMREK</sequence>
<dbReference type="EMBL" id="BDGG01000014">
    <property type="protein sequence ID" value="GAV07189.1"/>
    <property type="molecule type" value="Genomic_DNA"/>
</dbReference>
<evidence type="ECO:0000313" key="10">
    <source>
        <dbReference type="Proteomes" id="UP000186922"/>
    </source>
</evidence>
<feature type="region of interest" description="Disordered" evidence="4">
    <location>
        <begin position="1367"/>
        <end position="1465"/>
    </location>
</feature>
<keyword evidence="2" id="KW-0813">Transport</keyword>
<accession>A0A1D1W7X1</accession>
<dbReference type="InterPro" id="IPR056748">
    <property type="entry name" value="VPS13-like_C"/>
</dbReference>
<dbReference type="Pfam" id="PF25033">
    <property type="entry name" value="VPS13_M"/>
    <property type="match status" value="1"/>
</dbReference>
<gene>
    <name evidence="9" type="primary">RvY_17060-1</name>
    <name evidence="9" type="synonym">RvY_17060.1</name>
    <name evidence="9" type="ORF">RvY_17060</name>
</gene>
<dbReference type="InterPro" id="IPR056747">
    <property type="entry name" value="VPS13-like_M"/>
</dbReference>
<evidence type="ECO:0000256" key="3">
    <source>
        <dbReference type="ARBA" id="ARBA00023055"/>
    </source>
</evidence>
<dbReference type="InterPro" id="IPR026847">
    <property type="entry name" value="VPS13"/>
</dbReference>
<evidence type="ECO:0000256" key="1">
    <source>
        <dbReference type="ARBA" id="ARBA00006545"/>
    </source>
</evidence>
<dbReference type="GO" id="GO:0045053">
    <property type="term" value="P:protein retention in Golgi apparatus"/>
    <property type="evidence" value="ECO:0007669"/>
    <property type="project" value="TreeGrafter"/>
</dbReference>
<dbReference type="Pfam" id="PF25037">
    <property type="entry name" value="VPS13_C"/>
    <property type="match status" value="1"/>
</dbReference>
<evidence type="ECO:0000259" key="5">
    <source>
        <dbReference type="Pfam" id="PF12624"/>
    </source>
</evidence>
<dbReference type="GO" id="GO:0006623">
    <property type="term" value="P:protein targeting to vacuole"/>
    <property type="evidence" value="ECO:0007669"/>
    <property type="project" value="TreeGrafter"/>
</dbReference>